<feature type="domain" description="VENN motif-containing" evidence="5">
    <location>
        <begin position="85"/>
        <end position="133"/>
    </location>
</feature>
<evidence type="ECO:0000256" key="4">
    <source>
        <dbReference type="ARBA" id="ARBA00023026"/>
    </source>
</evidence>
<dbReference type="EMBL" id="FTNU01000001">
    <property type="protein sequence ID" value="SIR75884.1"/>
    <property type="molecule type" value="Genomic_DNA"/>
</dbReference>
<proteinExistence type="predicted"/>
<keyword evidence="7" id="KW-1185">Reference proteome</keyword>
<evidence type="ECO:0000313" key="7">
    <source>
        <dbReference type="Proteomes" id="UP000187495"/>
    </source>
</evidence>
<dbReference type="InterPro" id="IPR006914">
    <property type="entry name" value="VENN_dom"/>
</dbReference>
<dbReference type="STRING" id="34061.B0189_01855"/>
<dbReference type="AlphaFoldDB" id="A0A1N7DJB3"/>
<sequence length="319" mass="33726">MARAASPELAYRIGQYFKENKLKNEIDGGNRPEEQSPQHLLAHTILGAAVSYATGNNPITGAVSGATNEAVAPVLSNYLYGTKDPSELSQEQKDTITSILSLTTATTAYSTTGGSVADAVNGAEIGRVGVEWNGGANSVQKHRAINAGACRAGDVNACNIETLKSIIARQIHNGASYILKSVQTQDDVTIFNFGYGVGGYSFVMNNYNGNIYITDMFEVALSTKVTGFSTSLTWGNYSQRPKSSKDLDDKISGASLTILGCHRGLCTGNSIGSKNHTFLRGVGTNQYSYSGGKLKFSGYHLDKQTSKIVAGPAPGSSPK</sequence>
<comment type="subcellular location">
    <subcellularLocation>
        <location evidence="1">Target cell</location>
        <location evidence="1">Target cell cytoplasm</location>
    </subcellularLocation>
</comment>
<evidence type="ECO:0000256" key="3">
    <source>
        <dbReference type="ARBA" id="ARBA00022913"/>
    </source>
</evidence>
<evidence type="ECO:0000313" key="6">
    <source>
        <dbReference type="EMBL" id="SIR75884.1"/>
    </source>
</evidence>
<evidence type="ECO:0000259" key="5">
    <source>
        <dbReference type="Pfam" id="PF04829"/>
    </source>
</evidence>
<dbReference type="Proteomes" id="UP000187495">
    <property type="component" value="Unassembled WGS sequence"/>
</dbReference>
<protein>
    <submittedName>
        <fullName evidence="6">Pre-toxin domain with VENN motif-containing protein</fullName>
    </submittedName>
</protein>
<organism evidence="6 7">
    <name type="scientific">Moraxella cuniculi DSM 21768</name>
    <dbReference type="NCBI Taxonomy" id="1122245"/>
    <lineage>
        <taxon>Bacteria</taxon>
        <taxon>Pseudomonadati</taxon>
        <taxon>Pseudomonadota</taxon>
        <taxon>Gammaproteobacteria</taxon>
        <taxon>Moraxellales</taxon>
        <taxon>Moraxellaceae</taxon>
        <taxon>Moraxella</taxon>
    </lineage>
</organism>
<name>A0A1N7DJB3_9GAMM</name>
<keyword evidence="2" id="KW-0800">Toxin</keyword>
<keyword evidence="4" id="KW-0843">Virulence</keyword>
<dbReference type="Pfam" id="PF04829">
    <property type="entry name" value="PT-VENN"/>
    <property type="match status" value="1"/>
</dbReference>
<evidence type="ECO:0000256" key="1">
    <source>
        <dbReference type="ARBA" id="ARBA00004219"/>
    </source>
</evidence>
<reference evidence="7" key="1">
    <citation type="submission" date="2017-01" db="EMBL/GenBank/DDBJ databases">
        <authorList>
            <person name="Varghese N."/>
            <person name="Submissions S."/>
        </authorList>
    </citation>
    <scope>NUCLEOTIDE SEQUENCE [LARGE SCALE GENOMIC DNA]</scope>
    <source>
        <strain evidence="7">DSM 21768</strain>
    </source>
</reference>
<dbReference type="RefSeq" id="WP_076554471.1">
    <property type="nucleotide sequence ID" value="NZ_FTNU01000001.1"/>
</dbReference>
<gene>
    <name evidence="6" type="ORF">SAMN02745664_101309</name>
</gene>
<accession>A0A1N7DJB3</accession>
<keyword evidence="3" id="KW-1266">Target cell cytoplasm</keyword>
<evidence type="ECO:0000256" key="2">
    <source>
        <dbReference type="ARBA" id="ARBA00022656"/>
    </source>
</evidence>
<dbReference type="GO" id="GO:0090729">
    <property type="term" value="F:toxin activity"/>
    <property type="evidence" value="ECO:0007669"/>
    <property type="project" value="UniProtKB-KW"/>
</dbReference>